<accession>A0A915KEI4</accession>
<evidence type="ECO:0000313" key="2">
    <source>
        <dbReference type="WBParaSite" id="nRc.2.0.1.t37213-RA"/>
    </source>
</evidence>
<proteinExistence type="predicted"/>
<name>A0A915KEI4_ROMCU</name>
<reference evidence="2" key="1">
    <citation type="submission" date="2022-11" db="UniProtKB">
        <authorList>
            <consortium name="WormBaseParasite"/>
        </authorList>
    </citation>
    <scope>IDENTIFICATION</scope>
</reference>
<keyword evidence="1" id="KW-1185">Reference proteome</keyword>
<dbReference type="WBParaSite" id="nRc.2.0.1.t37213-RA">
    <property type="protein sequence ID" value="nRc.2.0.1.t37213-RA"/>
    <property type="gene ID" value="nRc.2.0.1.g37213"/>
</dbReference>
<sequence length="83" mass="9526">MNNKVFVELTVDVNHQPSISIDHAADGQSSKLDFDLRKAASNRRKSSSFCGEIDFREIELQHVGLLFSNFKFLISIKYKLYCN</sequence>
<dbReference type="AlphaFoldDB" id="A0A915KEI4"/>
<organism evidence="1 2">
    <name type="scientific">Romanomermis culicivorax</name>
    <name type="common">Nematode worm</name>
    <dbReference type="NCBI Taxonomy" id="13658"/>
    <lineage>
        <taxon>Eukaryota</taxon>
        <taxon>Metazoa</taxon>
        <taxon>Ecdysozoa</taxon>
        <taxon>Nematoda</taxon>
        <taxon>Enoplea</taxon>
        <taxon>Dorylaimia</taxon>
        <taxon>Mermithida</taxon>
        <taxon>Mermithoidea</taxon>
        <taxon>Mermithidae</taxon>
        <taxon>Romanomermis</taxon>
    </lineage>
</organism>
<evidence type="ECO:0000313" key="1">
    <source>
        <dbReference type="Proteomes" id="UP000887565"/>
    </source>
</evidence>
<protein>
    <submittedName>
        <fullName evidence="2">Uncharacterized protein</fullName>
    </submittedName>
</protein>
<dbReference type="Proteomes" id="UP000887565">
    <property type="component" value="Unplaced"/>
</dbReference>